<evidence type="ECO:0000256" key="3">
    <source>
        <dbReference type="ARBA" id="ARBA00020902"/>
    </source>
</evidence>
<dbReference type="GO" id="GO:0016020">
    <property type="term" value="C:membrane"/>
    <property type="evidence" value="ECO:0007669"/>
    <property type="project" value="GOC"/>
</dbReference>
<name>A0A7X6IB30_9BACT</name>
<accession>A0A7X6IB30</accession>
<keyword evidence="4 10" id="KW-0444">Lipid biosynthesis</keyword>
<dbReference type="Proteomes" id="UP000534783">
    <property type="component" value="Unassembled WGS sequence"/>
</dbReference>
<dbReference type="GO" id="GO:0009245">
    <property type="term" value="P:lipid A biosynthetic process"/>
    <property type="evidence" value="ECO:0007669"/>
    <property type="project" value="UniProtKB-UniRule"/>
</dbReference>
<comment type="function">
    <text evidence="1 10">Condensation of UDP-2,3-diacylglucosamine and 2,3-diacylglucosamine-1-phosphate to form lipid A disaccharide, a precursor of lipid A, a phosphorylated glycolipid that anchors the lipopolysaccharide to the outer membrane of the cell.</text>
</comment>
<organism evidence="11 12">
    <name type="scientific">Candidatus Manganitrophus noduliformans</name>
    <dbReference type="NCBI Taxonomy" id="2606439"/>
    <lineage>
        <taxon>Bacteria</taxon>
        <taxon>Pseudomonadati</taxon>
        <taxon>Nitrospirota</taxon>
        <taxon>Nitrospiria</taxon>
        <taxon>Candidatus Troglogloeales</taxon>
        <taxon>Candidatus Manganitrophaceae</taxon>
        <taxon>Candidatus Manganitrophus</taxon>
    </lineage>
</organism>
<gene>
    <name evidence="10 11" type="primary">lpxB</name>
    <name evidence="11" type="ORF">MNODULE_09590</name>
</gene>
<dbReference type="UniPathway" id="UPA00973"/>
<dbReference type="EC" id="2.4.1.182" evidence="2 10"/>
<dbReference type="SUPFAM" id="SSF53756">
    <property type="entry name" value="UDP-Glycosyltransferase/glycogen phosphorylase"/>
    <property type="match status" value="1"/>
</dbReference>
<dbReference type="Pfam" id="PF02684">
    <property type="entry name" value="LpxB"/>
    <property type="match status" value="1"/>
</dbReference>
<evidence type="ECO:0000256" key="2">
    <source>
        <dbReference type="ARBA" id="ARBA00012687"/>
    </source>
</evidence>
<evidence type="ECO:0000256" key="4">
    <source>
        <dbReference type="ARBA" id="ARBA00022516"/>
    </source>
</evidence>
<dbReference type="Gene3D" id="3.40.50.2000">
    <property type="entry name" value="Glycogen Phosphorylase B"/>
    <property type="match status" value="1"/>
</dbReference>
<dbReference type="PANTHER" id="PTHR30372:SF4">
    <property type="entry name" value="LIPID-A-DISACCHARIDE SYNTHASE, MITOCHONDRIAL-RELATED"/>
    <property type="match status" value="1"/>
</dbReference>
<sequence length="413" mass="45224">MEDGRWRWRFRSSISSNTSPNNRRIDLMSDPSSKSPRVMIVAGEASGDLHGGALAEALLKKAPSLQLIGFGGSAMRRAGVEILFDVSRLGVVGIFEVLLHLRSVWEAYRLAVQTLRSGVDLLVLVDYPDFNLRLAKAAKRLGIPVVYYISPQIWAWRSGRIKTIAERVDLMLVLFPFEKEIYAKAGVPCEFVGHPLVDEAASVRLKYPSKTAYLEGIGFSPSGITVGILPGSRMREVSSLLPEMLQAMVSLSKDFPNLQLLIPVAPSLSKEWIADLARPYAIPIRCVEGEFQEVLRASEVVVVASGTATLQTALARTPMVIVYKVSPLTFWIARRLVRLKSFGLVNIVAGAPIVPELLQEGATAERIQAEVGRLLKEDGARERMKQALKEVADRLGAAGASSRAAGIILEKLK</sequence>
<comment type="caution">
    <text evidence="11">The sequence shown here is derived from an EMBL/GenBank/DDBJ whole genome shotgun (WGS) entry which is preliminary data.</text>
</comment>
<comment type="catalytic activity">
    <reaction evidence="9 10">
        <text>a lipid X + a UDP-2-N,3-O-bis[(3R)-3-hydroxyacyl]-alpha-D-glucosamine = a lipid A disaccharide + UDP + H(+)</text>
        <dbReference type="Rhea" id="RHEA:67828"/>
        <dbReference type="ChEBI" id="CHEBI:15378"/>
        <dbReference type="ChEBI" id="CHEBI:58223"/>
        <dbReference type="ChEBI" id="CHEBI:137748"/>
        <dbReference type="ChEBI" id="CHEBI:176338"/>
        <dbReference type="ChEBI" id="CHEBI:176343"/>
        <dbReference type="EC" id="2.4.1.182"/>
    </reaction>
</comment>
<dbReference type="AlphaFoldDB" id="A0A7X6IB30"/>
<evidence type="ECO:0000256" key="10">
    <source>
        <dbReference type="HAMAP-Rule" id="MF_00392"/>
    </source>
</evidence>
<keyword evidence="8 10" id="KW-0443">Lipid metabolism</keyword>
<evidence type="ECO:0000256" key="7">
    <source>
        <dbReference type="ARBA" id="ARBA00022679"/>
    </source>
</evidence>
<evidence type="ECO:0000256" key="1">
    <source>
        <dbReference type="ARBA" id="ARBA00002056"/>
    </source>
</evidence>
<evidence type="ECO:0000256" key="8">
    <source>
        <dbReference type="ARBA" id="ARBA00023098"/>
    </source>
</evidence>
<dbReference type="HAMAP" id="MF_00392">
    <property type="entry name" value="LpxB"/>
    <property type="match status" value="1"/>
</dbReference>
<keyword evidence="6 10" id="KW-0328">Glycosyltransferase</keyword>
<dbReference type="PANTHER" id="PTHR30372">
    <property type="entry name" value="LIPID-A-DISACCHARIDE SYNTHASE"/>
    <property type="match status" value="1"/>
</dbReference>
<dbReference type="EMBL" id="VTOW01000002">
    <property type="protein sequence ID" value="NKE70989.1"/>
    <property type="molecule type" value="Genomic_DNA"/>
</dbReference>
<evidence type="ECO:0000256" key="5">
    <source>
        <dbReference type="ARBA" id="ARBA00022556"/>
    </source>
</evidence>
<keyword evidence="12" id="KW-1185">Reference proteome</keyword>
<protein>
    <recommendedName>
        <fullName evidence="3 10">Lipid-A-disaccharide synthase</fullName>
        <ecNumber evidence="2 10">2.4.1.182</ecNumber>
    </recommendedName>
</protein>
<keyword evidence="5 10" id="KW-0441">Lipid A biosynthesis</keyword>
<evidence type="ECO:0000313" key="11">
    <source>
        <dbReference type="EMBL" id="NKE70989.1"/>
    </source>
</evidence>
<evidence type="ECO:0000256" key="9">
    <source>
        <dbReference type="ARBA" id="ARBA00048975"/>
    </source>
</evidence>
<reference evidence="11 12" key="1">
    <citation type="journal article" date="2020" name="Nature">
        <title>Bacterial chemolithoautotrophy via manganese oxidation.</title>
        <authorList>
            <person name="Yu H."/>
            <person name="Leadbetter J.R."/>
        </authorList>
    </citation>
    <scope>NUCLEOTIDE SEQUENCE [LARGE SCALE GENOMIC DNA]</scope>
    <source>
        <strain evidence="11 12">Mn-1</strain>
    </source>
</reference>
<dbReference type="NCBIfam" id="TIGR00215">
    <property type="entry name" value="lpxB"/>
    <property type="match status" value="1"/>
</dbReference>
<proteinExistence type="inferred from homology"/>
<dbReference type="InterPro" id="IPR003835">
    <property type="entry name" value="Glyco_trans_19"/>
</dbReference>
<comment type="pathway">
    <text evidence="10">Bacterial outer membrane biogenesis; LPS lipid A biosynthesis.</text>
</comment>
<keyword evidence="7 10" id="KW-0808">Transferase</keyword>
<dbReference type="GO" id="GO:0005543">
    <property type="term" value="F:phospholipid binding"/>
    <property type="evidence" value="ECO:0007669"/>
    <property type="project" value="TreeGrafter"/>
</dbReference>
<evidence type="ECO:0000313" key="12">
    <source>
        <dbReference type="Proteomes" id="UP000534783"/>
    </source>
</evidence>
<evidence type="ECO:0000256" key="6">
    <source>
        <dbReference type="ARBA" id="ARBA00022676"/>
    </source>
</evidence>
<comment type="similarity">
    <text evidence="10">Belongs to the LpxB family.</text>
</comment>
<dbReference type="GO" id="GO:0008915">
    <property type="term" value="F:lipid-A-disaccharide synthase activity"/>
    <property type="evidence" value="ECO:0007669"/>
    <property type="project" value="UniProtKB-UniRule"/>
</dbReference>